<name>A0ACB8TCN9_9AGAM</name>
<dbReference type="Proteomes" id="UP000814140">
    <property type="component" value="Unassembled WGS sequence"/>
</dbReference>
<gene>
    <name evidence="1" type="ORF">BV25DRAFT_1510132</name>
</gene>
<sequence length="110" mass="12882">MREISTSRLNSSEITGLRRAFPTRSFRSAGSSKPFRRRASRSSFFHSYSILRDAPVCQEGTAFHVPLFRLTVDENLQPWRSFHGRRVWMVYIFCKPCNRQSETPRCSFCV</sequence>
<evidence type="ECO:0000313" key="2">
    <source>
        <dbReference type="Proteomes" id="UP000814140"/>
    </source>
</evidence>
<reference evidence="1" key="2">
    <citation type="journal article" date="2022" name="New Phytol.">
        <title>Evolutionary transition to the ectomycorrhizal habit in the genomes of a hyperdiverse lineage of mushroom-forming fungi.</title>
        <authorList>
            <person name="Looney B."/>
            <person name="Miyauchi S."/>
            <person name="Morin E."/>
            <person name="Drula E."/>
            <person name="Courty P.E."/>
            <person name="Kohler A."/>
            <person name="Kuo A."/>
            <person name="LaButti K."/>
            <person name="Pangilinan J."/>
            <person name="Lipzen A."/>
            <person name="Riley R."/>
            <person name="Andreopoulos W."/>
            <person name="He G."/>
            <person name="Johnson J."/>
            <person name="Nolan M."/>
            <person name="Tritt A."/>
            <person name="Barry K.W."/>
            <person name="Grigoriev I.V."/>
            <person name="Nagy L.G."/>
            <person name="Hibbett D."/>
            <person name="Henrissat B."/>
            <person name="Matheny P.B."/>
            <person name="Labbe J."/>
            <person name="Martin F.M."/>
        </authorList>
    </citation>
    <scope>NUCLEOTIDE SEQUENCE</scope>
    <source>
        <strain evidence="1">HHB10654</strain>
    </source>
</reference>
<comment type="caution">
    <text evidence="1">The sequence shown here is derived from an EMBL/GenBank/DDBJ whole genome shotgun (WGS) entry which is preliminary data.</text>
</comment>
<organism evidence="1 2">
    <name type="scientific">Artomyces pyxidatus</name>
    <dbReference type="NCBI Taxonomy" id="48021"/>
    <lineage>
        <taxon>Eukaryota</taxon>
        <taxon>Fungi</taxon>
        <taxon>Dikarya</taxon>
        <taxon>Basidiomycota</taxon>
        <taxon>Agaricomycotina</taxon>
        <taxon>Agaricomycetes</taxon>
        <taxon>Russulales</taxon>
        <taxon>Auriscalpiaceae</taxon>
        <taxon>Artomyces</taxon>
    </lineage>
</organism>
<proteinExistence type="predicted"/>
<keyword evidence="2" id="KW-1185">Reference proteome</keyword>
<dbReference type="EMBL" id="MU277193">
    <property type="protein sequence ID" value="KAI0066175.1"/>
    <property type="molecule type" value="Genomic_DNA"/>
</dbReference>
<evidence type="ECO:0000313" key="1">
    <source>
        <dbReference type="EMBL" id="KAI0066175.1"/>
    </source>
</evidence>
<reference evidence="1" key="1">
    <citation type="submission" date="2021-03" db="EMBL/GenBank/DDBJ databases">
        <authorList>
            <consortium name="DOE Joint Genome Institute"/>
            <person name="Ahrendt S."/>
            <person name="Looney B.P."/>
            <person name="Miyauchi S."/>
            <person name="Morin E."/>
            <person name="Drula E."/>
            <person name="Courty P.E."/>
            <person name="Chicoki N."/>
            <person name="Fauchery L."/>
            <person name="Kohler A."/>
            <person name="Kuo A."/>
            <person name="Labutti K."/>
            <person name="Pangilinan J."/>
            <person name="Lipzen A."/>
            <person name="Riley R."/>
            <person name="Andreopoulos W."/>
            <person name="He G."/>
            <person name="Johnson J."/>
            <person name="Barry K.W."/>
            <person name="Grigoriev I.V."/>
            <person name="Nagy L."/>
            <person name="Hibbett D."/>
            <person name="Henrissat B."/>
            <person name="Matheny P.B."/>
            <person name="Labbe J."/>
            <person name="Martin F."/>
        </authorList>
    </citation>
    <scope>NUCLEOTIDE SEQUENCE</scope>
    <source>
        <strain evidence="1">HHB10654</strain>
    </source>
</reference>
<protein>
    <submittedName>
        <fullName evidence="1">Uncharacterized protein</fullName>
    </submittedName>
</protein>
<accession>A0ACB8TCN9</accession>